<evidence type="ECO:0000313" key="5">
    <source>
        <dbReference type="Proteomes" id="UP001497522"/>
    </source>
</evidence>
<keyword evidence="1" id="KW-0547">Nucleotide-binding</keyword>
<dbReference type="InterPro" id="IPR050221">
    <property type="entry name" value="26S_Proteasome_ATPase"/>
</dbReference>
<name>A0ABP1A6Q3_9BRYO</name>
<dbReference type="Proteomes" id="UP001497522">
    <property type="component" value="Chromosome 1"/>
</dbReference>
<reference evidence="4 5" key="1">
    <citation type="submission" date="2024-03" db="EMBL/GenBank/DDBJ databases">
        <authorList>
            <consortium name="ELIXIR-Norway"/>
            <consortium name="Elixir Norway"/>
        </authorList>
    </citation>
    <scope>NUCLEOTIDE SEQUENCE [LARGE SCALE GENOMIC DNA]</scope>
</reference>
<keyword evidence="5" id="KW-1185">Reference proteome</keyword>
<evidence type="ECO:0000256" key="1">
    <source>
        <dbReference type="ARBA" id="ARBA00022741"/>
    </source>
</evidence>
<protein>
    <recommendedName>
        <fullName evidence="3">ATPase AAA-type core domain-containing protein</fullName>
    </recommendedName>
</protein>
<gene>
    <name evidence="4" type="ORF">CSSPJE1EN2_LOCUS1186</name>
</gene>
<evidence type="ECO:0000259" key="3">
    <source>
        <dbReference type="Pfam" id="PF00004"/>
    </source>
</evidence>
<dbReference type="InterPro" id="IPR027417">
    <property type="entry name" value="P-loop_NTPase"/>
</dbReference>
<dbReference type="Gene3D" id="3.40.50.300">
    <property type="entry name" value="P-loop containing nucleotide triphosphate hydrolases"/>
    <property type="match status" value="1"/>
</dbReference>
<dbReference type="PANTHER" id="PTHR23073">
    <property type="entry name" value="26S PROTEASOME REGULATORY SUBUNIT"/>
    <property type="match status" value="1"/>
</dbReference>
<evidence type="ECO:0000313" key="4">
    <source>
        <dbReference type="EMBL" id="CAK9858191.1"/>
    </source>
</evidence>
<organism evidence="4 5">
    <name type="scientific">Sphagnum jensenii</name>
    <dbReference type="NCBI Taxonomy" id="128206"/>
    <lineage>
        <taxon>Eukaryota</taxon>
        <taxon>Viridiplantae</taxon>
        <taxon>Streptophyta</taxon>
        <taxon>Embryophyta</taxon>
        <taxon>Bryophyta</taxon>
        <taxon>Sphagnophytina</taxon>
        <taxon>Sphagnopsida</taxon>
        <taxon>Sphagnales</taxon>
        <taxon>Sphagnaceae</taxon>
        <taxon>Sphagnum</taxon>
    </lineage>
</organism>
<keyword evidence="2" id="KW-0067">ATP-binding</keyword>
<evidence type="ECO:0000256" key="2">
    <source>
        <dbReference type="ARBA" id="ARBA00022840"/>
    </source>
</evidence>
<sequence length="137" mass="15756">MLESFQIGCPVMLLEQKLKNLEKPHVRQADGVRLPDVYEVVQKYVGEGARMVHELFQYCLAVYLQFVLGSRWLDLRRPAFVFLDEVDAIGGAQFDDESGGGNEVHRTMLEIVNQLDGFDAHGNIKVLMATNRYWFRH</sequence>
<dbReference type="SUPFAM" id="SSF52540">
    <property type="entry name" value="P-loop containing nucleoside triphosphate hydrolases"/>
    <property type="match status" value="1"/>
</dbReference>
<feature type="domain" description="ATPase AAA-type core" evidence="3">
    <location>
        <begin position="37"/>
        <end position="133"/>
    </location>
</feature>
<dbReference type="Pfam" id="PF00004">
    <property type="entry name" value="AAA"/>
    <property type="match status" value="1"/>
</dbReference>
<dbReference type="InterPro" id="IPR003959">
    <property type="entry name" value="ATPase_AAA_core"/>
</dbReference>
<proteinExistence type="predicted"/>
<dbReference type="EMBL" id="OZ023702">
    <property type="protein sequence ID" value="CAK9858191.1"/>
    <property type="molecule type" value="Genomic_DNA"/>
</dbReference>
<accession>A0ABP1A6Q3</accession>